<dbReference type="CDD" id="cd02440">
    <property type="entry name" value="AdoMet_MTases"/>
    <property type="match status" value="1"/>
</dbReference>
<keyword evidence="1" id="KW-0808">Transferase</keyword>
<accession>A0ABT4T5K2</accession>
<dbReference type="InterPro" id="IPR029063">
    <property type="entry name" value="SAM-dependent_MTases_sf"/>
</dbReference>
<keyword evidence="4" id="KW-1185">Reference proteome</keyword>
<gene>
    <name evidence="3" type="ORF">OUY24_29520</name>
</gene>
<evidence type="ECO:0000256" key="1">
    <source>
        <dbReference type="ARBA" id="ARBA00022679"/>
    </source>
</evidence>
<dbReference type="Proteomes" id="UP001212498">
    <property type="component" value="Unassembled WGS sequence"/>
</dbReference>
<dbReference type="Pfam" id="PF13649">
    <property type="entry name" value="Methyltransf_25"/>
    <property type="match status" value="1"/>
</dbReference>
<name>A0ABT4T5K2_9ACTN</name>
<evidence type="ECO:0000313" key="3">
    <source>
        <dbReference type="EMBL" id="MDA0644787.1"/>
    </source>
</evidence>
<keyword evidence="3" id="KW-0489">Methyltransferase</keyword>
<dbReference type="Gene3D" id="3.40.50.150">
    <property type="entry name" value="Vaccinia Virus protein VP39"/>
    <property type="match status" value="1"/>
</dbReference>
<evidence type="ECO:0000259" key="2">
    <source>
        <dbReference type="Pfam" id="PF13649"/>
    </source>
</evidence>
<dbReference type="PANTHER" id="PTHR43861">
    <property type="entry name" value="TRANS-ACONITATE 2-METHYLTRANSFERASE-RELATED"/>
    <property type="match status" value="1"/>
</dbReference>
<comment type="caution">
    <text evidence="3">The sequence shown here is derived from an EMBL/GenBank/DDBJ whole genome shotgun (WGS) entry which is preliminary data.</text>
</comment>
<protein>
    <submittedName>
        <fullName evidence="3">Methyltransferase domain-containing protein</fullName>
    </submittedName>
</protein>
<organism evidence="3 4">
    <name type="scientific">Nonomuraea ferruginea</name>
    <dbReference type="NCBI Taxonomy" id="46174"/>
    <lineage>
        <taxon>Bacteria</taxon>
        <taxon>Bacillati</taxon>
        <taxon>Actinomycetota</taxon>
        <taxon>Actinomycetes</taxon>
        <taxon>Streptosporangiales</taxon>
        <taxon>Streptosporangiaceae</taxon>
        <taxon>Nonomuraea</taxon>
    </lineage>
</organism>
<dbReference type="GO" id="GO:0032259">
    <property type="term" value="P:methylation"/>
    <property type="evidence" value="ECO:0007669"/>
    <property type="project" value="UniProtKB-KW"/>
</dbReference>
<evidence type="ECO:0000313" key="4">
    <source>
        <dbReference type="Proteomes" id="UP001212498"/>
    </source>
</evidence>
<dbReference type="GO" id="GO:0008168">
    <property type="term" value="F:methyltransferase activity"/>
    <property type="evidence" value="ECO:0007669"/>
    <property type="project" value="UniProtKB-KW"/>
</dbReference>
<sequence length="211" mass="22410">MSETFDKAYWDEHYDAHAPAGAGRPNPYLLAAARDLTPGTALDAGCGEGAEAIWLAAHGWQVTAVDIADTALHRAREHAAAAGVTTGIDWIQADLTTWTPAEERFDLVCSHYVHPAAAPGDLFRRLAAAVAPGGTLLLVGHHPSDHHTATTPEAHVEIGELAAVLDPGRWDIAVAGDRSRVMSHGGREIPLHDTVLQARRRGQAAGVRLGR</sequence>
<proteinExistence type="predicted"/>
<dbReference type="SUPFAM" id="SSF53335">
    <property type="entry name" value="S-adenosyl-L-methionine-dependent methyltransferases"/>
    <property type="match status" value="1"/>
</dbReference>
<reference evidence="3 4" key="1">
    <citation type="submission" date="2022-11" db="EMBL/GenBank/DDBJ databases">
        <title>Nonomuraea corallina sp. nov., a new species of the genus Nonomuraea isolated from sea side sediment in Thai sea.</title>
        <authorList>
            <person name="Ngamcharungchit C."/>
            <person name="Matsumoto A."/>
            <person name="Suriyachadkun C."/>
            <person name="Panbangred W."/>
            <person name="Inahashi Y."/>
            <person name="Intra B."/>
        </authorList>
    </citation>
    <scope>NUCLEOTIDE SEQUENCE [LARGE SCALE GENOMIC DNA]</scope>
    <source>
        <strain evidence="3 4">DSM 43553</strain>
    </source>
</reference>
<feature type="domain" description="Methyltransferase" evidence="2">
    <location>
        <begin position="42"/>
        <end position="134"/>
    </location>
</feature>
<dbReference type="EMBL" id="JAPNUD010000110">
    <property type="protein sequence ID" value="MDA0644787.1"/>
    <property type="molecule type" value="Genomic_DNA"/>
</dbReference>
<dbReference type="RefSeq" id="WP_271278645.1">
    <property type="nucleotide sequence ID" value="NZ_BAABFD010000009.1"/>
</dbReference>
<dbReference type="InterPro" id="IPR041698">
    <property type="entry name" value="Methyltransf_25"/>
</dbReference>